<dbReference type="InterPro" id="IPR052529">
    <property type="entry name" value="Bact_Transport_Assoc"/>
</dbReference>
<evidence type="ECO:0000256" key="1">
    <source>
        <dbReference type="SAM" id="Phobius"/>
    </source>
</evidence>
<comment type="caution">
    <text evidence="3">The sequence shown here is derived from an EMBL/GenBank/DDBJ whole genome shotgun (WGS) entry which is preliminary data.</text>
</comment>
<dbReference type="EMBL" id="QNRR01000002">
    <property type="protein sequence ID" value="RBP46161.1"/>
    <property type="molecule type" value="Genomic_DNA"/>
</dbReference>
<feature type="transmembrane region" description="Helical" evidence="1">
    <location>
        <begin position="139"/>
        <end position="162"/>
    </location>
</feature>
<evidence type="ECO:0000259" key="2">
    <source>
        <dbReference type="Pfam" id="PF04235"/>
    </source>
</evidence>
<reference evidence="3 4" key="1">
    <citation type="submission" date="2018-06" db="EMBL/GenBank/DDBJ databases">
        <title>Genomic Encyclopedia of Type Strains, Phase IV (KMG-IV): sequencing the most valuable type-strain genomes for metagenomic binning, comparative biology and taxonomic classification.</title>
        <authorList>
            <person name="Goeker M."/>
        </authorList>
    </citation>
    <scope>NUCLEOTIDE SEQUENCE [LARGE SCALE GENOMIC DNA]</scope>
    <source>
        <strain evidence="3 4">DSM 25532</strain>
    </source>
</reference>
<feature type="domain" description="DUF418" evidence="2">
    <location>
        <begin position="220"/>
        <end position="378"/>
    </location>
</feature>
<sequence length="381" mass="42787">MAVVERYSALDVIRGVALFGVLLVNLVVGFRVCIFEYYFTFHTHPGIANMVADYVREIFISGKAMALFTLLFGVGVAVQYDRARARGRRPVWFLLRRLLVLLCFGVLHYLLLWDGDVLMLYAMCGFALLLFVKASPKVLVSFGILLLLALPVLFGMTSSGAMDKEMWREPIEAFAEWYAHPVYAALVGFRFLMVPYFLSIAIFLQFVPTAGLMLLGMAAWRSGVVQHPGTRNRLLWGMVIGGGGVGICATLVDVLAQAAQLDLGRYIWICSILAQVPLALAYGSAMLLYLQRHPVGAWRVYFAAAGRMAVTNYLTQSLIFSFLFYGYGFGLFGKLNTVTATLLGILVYLCQLRLSHYWLQHHRFGPVEWLWRRLTYGKQAV</sequence>
<dbReference type="AlphaFoldDB" id="A0A366HR68"/>
<feature type="transmembrane region" description="Helical" evidence="1">
    <location>
        <begin position="182"/>
        <end position="215"/>
    </location>
</feature>
<dbReference type="PANTHER" id="PTHR30590">
    <property type="entry name" value="INNER MEMBRANE PROTEIN"/>
    <property type="match status" value="1"/>
</dbReference>
<gene>
    <name evidence="3" type="ORF">DES53_102547</name>
</gene>
<organism evidence="3 4">
    <name type="scientific">Roseimicrobium gellanilyticum</name>
    <dbReference type="NCBI Taxonomy" id="748857"/>
    <lineage>
        <taxon>Bacteria</taxon>
        <taxon>Pseudomonadati</taxon>
        <taxon>Verrucomicrobiota</taxon>
        <taxon>Verrucomicrobiia</taxon>
        <taxon>Verrucomicrobiales</taxon>
        <taxon>Verrucomicrobiaceae</taxon>
        <taxon>Roseimicrobium</taxon>
    </lineage>
</organism>
<keyword evidence="4" id="KW-1185">Reference proteome</keyword>
<proteinExistence type="predicted"/>
<feature type="transmembrane region" description="Helical" evidence="1">
    <location>
        <begin position="117"/>
        <end position="132"/>
    </location>
</feature>
<protein>
    <recommendedName>
        <fullName evidence="2">DUF418 domain-containing protein</fullName>
    </recommendedName>
</protein>
<feature type="transmembrane region" description="Helical" evidence="1">
    <location>
        <begin position="90"/>
        <end position="111"/>
    </location>
</feature>
<keyword evidence="1" id="KW-0812">Transmembrane</keyword>
<keyword evidence="1" id="KW-1133">Transmembrane helix</keyword>
<dbReference type="InterPro" id="IPR007349">
    <property type="entry name" value="DUF418"/>
</dbReference>
<name>A0A366HR68_9BACT</name>
<feature type="transmembrane region" description="Helical" evidence="1">
    <location>
        <begin position="235"/>
        <end position="260"/>
    </location>
</feature>
<keyword evidence="1" id="KW-0472">Membrane</keyword>
<dbReference type="OrthoDB" id="9807744at2"/>
<dbReference type="Proteomes" id="UP000253426">
    <property type="component" value="Unassembled WGS sequence"/>
</dbReference>
<accession>A0A366HR68</accession>
<dbReference type="PANTHER" id="PTHR30590:SF2">
    <property type="entry name" value="INNER MEMBRANE PROTEIN"/>
    <property type="match status" value="1"/>
</dbReference>
<feature type="transmembrane region" description="Helical" evidence="1">
    <location>
        <begin position="266"/>
        <end position="290"/>
    </location>
</feature>
<feature type="transmembrane region" description="Helical" evidence="1">
    <location>
        <begin position="12"/>
        <end position="38"/>
    </location>
</feature>
<dbReference type="Pfam" id="PF04235">
    <property type="entry name" value="DUF418"/>
    <property type="match status" value="1"/>
</dbReference>
<evidence type="ECO:0000313" key="4">
    <source>
        <dbReference type="Proteomes" id="UP000253426"/>
    </source>
</evidence>
<feature type="transmembrane region" description="Helical" evidence="1">
    <location>
        <begin position="310"/>
        <end position="329"/>
    </location>
</feature>
<feature type="transmembrane region" description="Helical" evidence="1">
    <location>
        <begin position="58"/>
        <end position="78"/>
    </location>
</feature>
<feature type="transmembrane region" description="Helical" evidence="1">
    <location>
        <begin position="335"/>
        <end position="354"/>
    </location>
</feature>
<evidence type="ECO:0000313" key="3">
    <source>
        <dbReference type="EMBL" id="RBP46161.1"/>
    </source>
</evidence>